<dbReference type="RefSeq" id="WP_377854445.1">
    <property type="nucleotide sequence ID" value="NZ_JBHLZU010000018.1"/>
</dbReference>
<gene>
    <name evidence="1" type="ORF">ACFFQA_20495</name>
</gene>
<proteinExistence type="predicted"/>
<sequence>MRVGIDEVVGLVEAAPARLGAVKLVAVDGPSGAGKTTAAARLVEALGVERTALVPTDHFATWDEPVSWWPRLVAGVLDPFRRGEPARYRRVEWSDGSPREGAEVRLDTPEILVLEGVSSGRRSIGPLLSVLVWVRSGDRESRLIRAVARDGEACREPLRRWQDFESGWFAVDGTASRADCALSGHRRE</sequence>
<dbReference type="InterPro" id="IPR027417">
    <property type="entry name" value="P-loop_NTPase"/>
</dbReference>
<accession>A0ABV5ZZJ3</accession>
<evidence type="ECO:0000313" key="1">
    <source>
        <dbReference type="EMBL" id="MFB9906324.1"/>
    </source>
</evidence>
<keyword evidence="1" id="KW-0808">Transferase</keyword>
<evidence type="ECO:0000313" key="2">
    <source>
        <dbReference type="Proteomes" id="UP001589693"/>
    </source>
</evidence>
<dbReference type="GO" id="GO:0016301">
    <property type="term" value="F:kinase activity"/>
    <property type="evidence" value="ECO:0007669"/>
    <property type="project" value="UniProtKB-KW"/>
</dbReference>
<reference evidence="1 2" key="1">
    <citation type="submission" date="2024-09" db="EMBL/GenBank/DDBJ databases">
        <authorList>
            <person name="Sun Q."/>
            <person name="Mori K."/>
        </authorList>
    </citation>
    <scope>NUCLEOTIDE SEQUENCE [LARGE SCALE GENOMIC DNA]</scope>
    <source>
        <strain evidence="1 2">TBRC 7907</strain>
    </source>
</reference>
<keyword evidence="2" id="KW-1185">Reference proteome</keyword>
<dbReference type="Gene3D" id="3.40.50.300">
    <property type="entry name" value="P-loop containing nucleotide triphosphate hydrolases"/>
    <property type="match status" value="1"/>
</dbReference>
<name>A0ABV5ZZJ3_9PSEU</name>
<comment type="caution">
    <text evidence="1">The sequence shown here is derived from an EMBL/GenBank/DDBJ whole genome shotgun (WGS) entry which is preliminary data.</text>
</comment>
<keyword evidence="1" id="KW-0418">Kinase</keyword>
<protein>
    <submittedName>
        <fullName evidence="1">Uridine kinase</fullName>
    </submittedName>
</protein>
<dbReference type="Proteomes" id="UP001589693">
    <property type="component" value="Unassembled WGS sequence"/>
</dbReference>
<dbReference type="EMBL" id="JBHLZU010000018">
    <property type="protein sequence ID" value="MFB9906324.1"/>
    <property type="molecule type" value="Genomic_DNA"/>
</dbReference>
<organism evidence="1 2">
    <name type="scientific">Allokutzneria oryzae</name>
    <dbReference type="NCBI Taxonomy" id="1378989"/>
    <lineage>
        <taxon>Bacteria</taxon>
        <taxon>Bacillati</taxon>
        <taxon>Actinomycetota</taxon>
        <taxon>Actinomycetes</taxon>
        <taxon>Pseudonocardiales</taxon>
        <taxon>Pseudonocardiaceae</taxon>
        <taxon>Allokutzneria</taxon>
    </lineage>
</organism>
<dbReference type="SUPFAM" id="SSF52540">
    <property type="entry name" value="P-loop containing nucleoside triphosphate hydrolases"/>
    <property type="match status" value="1"/>
</dbReference>